<dbReference type="OrthoDB" id="10528731at2759"/>
<feature type="transmembrane region" description="Helical" evidence="1">
    <location>
        <begin position="38"/>
        <end position="59"/>
    </location>
</feature>
<accession>A0A507D5E6</accession>
<gene>
    <name evidence="3" type="ORF">SeLEV6574_g03015</name>
    <name evidence="2" type="ORF">SeMB42_g03662</name>
</gene>
<dbReference type="EMBL" id="QEAM01000093">
    <property type="protein sequence ID" value="TPX46813.1"/>
    <property type="molecule type" value="Genomic_DNA"/>
</dbReference>
<keyword evidence="1" id="KW-0812">Transmembrane</keyword>
<dbReference type="Proteomes" id="UP000320475">
    <property type="component" value="Unassembled WGS sequence"/>
</dbReference>
<proteinExistence type="predicted"/>
<evidence type="ECO:0000313" key="4">
    <source>
        <dbReference type="Proteomes" id="UP000317494"/>
    </source>
</evidence>
<evidence type="ECO:0000313" key="3">
    <source>
        <dbReference type="EMBL" id="TPX46813.1"/>
    </source>
</evidence>
<name>A0A507D5E6_9FUNG</name>
<evidence type="ECO:0000313" key="5">
    <source>
        <dbReference type="Proteomes" id="UP000320475"/>
    </source>
</evidence>
<dbReference type="Proteomes" id="UP000317494">
    <property type="component" value="Unassembled WGS sequence"/>
</dbReference>
<feature type="transmembrane region" description="Helical" evidence="1">
    <location>
        <begin position="65"/>
        <end position="85"/>
    </location>
</feature>
<organism evidence="2 4">
    <name type="scientific">Synchytrium endobioticum</name>
    <dbReference type="NCBI Taxonomy" id="286115"/>
    <lineage>
        <taxon>Eukaryota</taxon>
        <taxon>Fungi</taxon>
        <taxon>Fungi incertae sedis</taxon>
        <taxon>Chytridiomycota</taxon>
        <taxon>Chytridiomycota incertae sedis</taxon>
        <taxon>Chytridiomycetes</taxon>
        <taxon>Synchytriales</taxon>
        <taxon>Synchytriaceae</taxon>
        <taxon>Synchytrium</taxon>
    </lineage>
</organism>
<feature type="transmembrane region" description="Helical" evidence="1">
    <location>
        <begin position="105"/>
        <end position="132"/>
    </location>
</feature>
<dbReference type="VEuPathDB" id="FungiDB:SeMB42_g03662"/>
<evidence type="ECO:0000256" key="1">
    <source>
        <dbReference type="SAM" id="Phobius"/>
    </source>
</evidence>
<comment type="caution">
    <text evidence="2">The sequence shown here is derived from an EMBL/GenBank/DDBJ whole genome shotgun (WGS) entry which is preliminary data.</text>
</comment>
<feature type="transmembrane region" description="Helical" evidence="1">
    <location>
        <begin position="184"/>
        <end position="203"/>
    </location>
</feature>
<keyword evidence="1" id="KW-0472">Membrane</keyword>
<protein>
    <submittedName>
        <fullName evidence="2">Uncharacterized protein</fullName>
    </submittedName>
</protein>
<dbReference type="AlphaFoldDB" id="A0A507D5E6"/>
<keyword evidence="4" id="KW-1185">Reference proteome</keyword>
<keyword evidence="1" id="KW-1133">Transmembrane helix</keyword>
<feature type="transmembrane region" description="Helical" evidence="1">
    <location>
        <begin position="144"/>
        <end position="163"/>
    </location>
</feature>
<sequence length="335" mass="36524">MSTTSSPLFGNQEASTFDFATVYGYTTSTVHRWTRLAVLFYCVFQGVSFIMRAACASTARINGTMFAAAQSTDIVAFYILVAIVFNQDRRPKKYGDHRRAKLKQVIRWGGNLFLLLVMILGFGGALVAGGNWVHRADQMMQSSAVFMAGCAIVLVCLVLHSMFAPRFDHAAARVKEIDADLKATLVLILVSLALLVVSGYRVGATFVPSIRIDQFYFSINFLLELCSAVLLSLPITAGHSTLEADQKANEARGLMGQLGILSKPDLARAGSYRGSTKPPSQMISQPYCTYPQQNPSAEFLSSPKSPRALSLTHVLTQTPISPSSKGRALHNMQVI</sequence>
<evidence type="ECO:0000313" key="2">
    <source>
        <dbReference type="EMBL" id="TPX46500.1"/>
    </source>
</evidence>
<reference evidence="4 5" key="1">
    <citation type="journal article" date="2019" name="Sci. Rep.">
        <title>Comparative genomics of chytrid fungi reveal insights into the obligate biotrophic and pathogenic lifestyle of Synchytrium endobioticum.</title>
        <authorList>
            <person name="van de Vossenberg B.T.L.H."/>
            <person name="Warris S."/>
            <person name="Nguyen H.D.T."/>
            <person name="van Gent-Pelzer M.P.E."/>
            <person name="Joly D.L."/>
            <person name="van de Geest H.C."/>
            <person name="Bonants P.J.M."/>
            <person name="Smith D.S."/>
            <person name="Levesque C.A."/>
            <person name="van der Lee T.A.J."/>
        </authorList>
    </citation>
    <scope>NUCLEOTIDE SEQUENCE [LARGE SCALE GENOMIC DNA]</scope>
    <source>
        <strain evidence="3 5">LEV6574</strain>
        <strain evidence="2 4">MB42</strain>
    </source>
</reference>
<dbReference type="EMBL" id="QEAN01000134">
    <property type="protein sequence ID" value="TPX46500.1"/>
    <property type="molecule type" value="Genomic_DNA"/>
</dbReference>